<protein>
    <submittedName>
        <fullName evidence="7">Acetyl-CoA synthetase</fullName>
    </submittedName>
</protein>
<dbReference type="GO" id="GO:0006633">
    <property type="term" value="P:fatty acid biosynthetic process"/>
    <property type="evidence" value="ECO:0007669"/>
    <property type="project" value="TreeGrafter"/>
</dbReference>
<dbReference type="RefSeq" id="WP_207178071.1">
    <property type="nucleotide sequence ID" value="NZ_AP024145.1"/>
</dbReference>
<comment type="similarity">
    <text evidence="1">Belongs to the ATP-dependent AMP-binding enzyme family.</text>
</comment>
<feature type="domain" description="AMP-binding enzyme C-terminal" evidence="6">
    <location>
        <begin position="449"/>
        <end position="527"/>
    </location>
</feature>
<keyword evidence="2" id="KW-0436">Ligase</keyword>
<dbReference type="PROSITE" id="PS00455">
    <property type="entry name" value="AMP_BINDING"/>
    <property type="match status" value="1"/>
</dbReference>
<dbReference type="InterPro" id="IPR025110">
    <property type="entry name" value="AMP-bd_C"/>
</dbReference>
<evidence type="ECO:0000256" key="1">
    <source>
        <dbReference type="ARBA" id="ARBA00006432"/>
    </source>
</evidence>
<organism evidence="7 8">
    <name type="scientific">Methylobacterium indicum</name>
    <dbReference type="NCBI Taxonomy" id="1775910"/>
    <lineage>
        <taxon>Bacteria</taxon>
        <taxon>Pseudomonadati</taxon>
        <taxon>Pseudomonadota</taxon>
        <taxon>Alphaproteobacteria</taxon>
        <taxon>Hyphomicrobiales</taxon>
        <taxon>Methylobacteriaceae</taxon>
        <taxon>Methylobacterium</taxon>
    </lineage>
</organism>
<evidence type="ECO:0000256" key="4">
    <source>
        <dbReference type="ARBA" id="ARBA00022840"/>
    </source>
</evidence>
<keyword evidence="4" id="KW-0067">ATP-binding</keyword>
<name>A0A8H8WVT7_9HYPH</name>
<evidence type="ECO:0000259" key="6">
    <source>
        <dbReference type="Pfam" id="PF13193"/>
    </source>
</evidence>
<proteinExistence type="inferred from homology"/>
<dbReference type="EMBL" id="AP024145">
    <property type="protein sequence ID" value="BCM85153.1"/>
    <property type="molecule type" value="Genomic_DNA"/>
</dbReference>
<dbReference type="KEGG" id="mind:mvi_36140"/>
<dbReference type="GO" id="GO:0016405">
    <property type="term" value="F:CoA-ligase activity"/>
    <property type="evidence" value="ECO:0007669"/>
    <property type="project" value="UniProtKB-ARBA"/>
</dbReference>
<feature type="domain" description="AMP-dependent synthetase/ligase" evidence="5">
    <location>
        <begin position="29"/>
        <end position="399"/>
    </location>
</feature>
<sequence>MIPTSYEDWVSGFRWRIPERYNIAVDVCDRWAAADPTRPAILDVDPAGRVETWSYAALAEASNRLANGLRAHGVRAGDRVAVLLPQSPAVVVAHLAIYKLGAVALPLAVVFGPEGLLHRLSDAGATAVVTHAGGVAKLATLRDALPGLALVISTDGAGDGALGYADLLAAASADFAPVDTRADDPALMIYTSGTTGPPKGALHGHRVLLGHLPGFSMMHDFMPKPGDRMWTPADWAWAGGLLNALLPSLHHGVAVVARKAEKFDPEEAFRLMADLAVANAFVPPTALRMLRIVEDPRGRFDLRALRTLASAGEMLGPETFHWAKQALGLTINEAYGQTECNLVLASCSGLGVARAGSTGRPVPGHRVAVIRPDGQPAAVDEIGQIAVARPDPVMFLRYWNDPEATERKFLGDWMTTGDQGRMDADGYVHFVGRDDDVITSSGYRIGPGEVEDCLLRHPAVALAAAIGKPDPVRTEIVKAFVVLRPGHAPSDALAAEIQAFVRTRLSAHEYPREIAFRASLPLTTTGKIIRRVLRDEA</sequence>
<dbReference type="Pfam" id="PF13193">
    <property type="entry name" value="AMP-binding_C"/>
    <property type="match status" value="1"/>
</dbReference>
<dbReference type="PANTHER" id="PTHR43605:SF10">
    <property type="entry name" value="ACYL-COA SYNTHETASE MEDIUM CHAIN FAMILY MEMBER 3"/>
    <property type="match status" value="1"/>
</dbReference>
<dbReference type="FunFam" id="3.30.300.30:FF:000005">
    <property type="entry name" value="Acyl-coenzyme A synthetase ACSM5, mitochondrial"/>
    <property type="match status" value="1"/>
</dbReference>
<dbReference type="Proteomes" id="UP000663508">
    <property type="component" value="Chromosome"/>
</dbReference>
<dbReference type="InterPro" id="IPR045851">
    <property type="entry name" value="AMP-bd_C_sf"/>
</dbReference>
<dbReference type="InterPro" id="IPR020845">
    <property type="entry name" value="AMP-binding_CS"/>
</dbReference>
<gene>
    <name evidence="7" type="ORF">mvi_36140</name>
</gene>
<dbReference type="AlphaFoldDB" id="A0A8H8WVT7"/>
<dbReference type="Gene3D" id="3.30.300.30">
    <property type="match status" value="1"/>
</dbReference>
<reference evidence="7" key="1">
    <citation type="submission" date="2020-11" db="EMBL/GenBank/DDBJ databases">
        <title>Complete genome sequence of a novel pathogenic Methylobacterium strain isolated from rice in Vietnam.</title>
        <authorList>
            <person name="Lai K."/>
            <person name="Okazaki S."/>
            <person name="Higashi K."/>
            <person name="Mori H."/>
            <person name="Toyoda A."/>
            <person name="Kurokawa K."/>
        </authorList>
    </citation>
    <scope>NUCLEOTIDE SEQUENCE</scope>
    <source>
        <strain evidence="7">VL1</strain>
    </source>
</reference>
<evidence type="ECO:0000259" key="5">
    <source>
        <dbReference type="Pfam" id="PF00501"/>
    </source>
</evidence>
<dbReference type="Gene3D" id="3.40.50.12780">
    <property type="entry name" value="N-terminal domain of ligase-like"/>
    <property type="match status" value="1"/>
</dbReference>
<keyword evidence="3" id="KW-0547">Nucleotide-binding</keyword>
<evidence type="ECO:0000256" key="2">
    <source>
        <dbReference type="ARBA" id="ARBA00022598"/>
    </source>
</evidence>
<dbReference type="InterPro" id="IPR000873">
    <property type="entry name" value="AMP-dep_synth/lig_dom"/>
</dbReference>
<dbReference type="Pfam" id="PF00501">
    <property type="entry name" value="AMP-binding"/>
    <property type="match status" value="1"/>
</dbReference>
<evidence type="ECO:0000313" key="7">
    <source>
        <dbReference type="EMBL" id="BCM85153.1"/>
    </source>
</evidence>
<dbReference type="GO" id="GO:0015645">
    <property type="term" value="F:fatty acid ligase activity"/>
    <property type="evidence" value="ECO:0007669"/>
    <property type="project" value="TreeGrafter"/>
</dbReference>
<dbReference type="InterPro" id="IPR051087">
    <property type="entry name" value="Mitochondrial_ACSM"/>
</dbReference>
<dbReference type="PANTHER" id="PTHR43605">
    <property type="entry name" value="ACYL-COENZYME A SYNTHETASE"/>
    <property type="match status" value="1"/>
</dbReference>
<dbReference type="GO" id="GO:0005524">
    <property type="term" value="F:ATP binding"/>
    <property type="evidence" value="ECO:0007669"/>
    <property type="project" value="UniProtKB-KW"/>
</dbReference>
<evidence type="ECO:0000256" key="3">
    <source>
        <dbReference type="ARBA" id="ARBA00022741"/>
    </source>
</evidence>
<dbReference type="GO" id="GO:0006637">
    <property type="term" value="P:acyl-CoA metabolic process"/>
    <property type="evidence" value="ECO:0007669"/>
    <property type="project" value="TreeGrafter"/>
</dbReference>
<accession>A0A8H8WVT7</accession>
<dbReference type="InterPro" id="IPR042099">
    <property type="entry name" value="ANL_N_sf"/>
</dbReference>
<dbReference type="GO" id="GO:0004321">
    <property type="term" value="F:fatty-acyl-CoA synthase activity"/>
    <property type="evidence" value="ECO:0007669"/>
    <property type="project" value="TreeGrafter"/>
</dbReference>
<dbReference type="SUPFAM" id="SSF56801">
    <property type="entry name" value="Acetyl-CoA synthetase-like"/>
    <property type="match status" value="1"/>
</dbReference>
<evidence type="ECO:0000313" key="8">
    <source>
        <dbReference type="Proteomes" id="UP000663508"/>
    </source>
</evidence>